<evidence type="ECO:0000313" key="2">
    <source>
        <dbReference type="Proteomes" id="UP000053989"/>
    </source>
</evidence>
<dbReference type="AlphaFoldDB" id="A0A0C3D7U4"/>
<accession>A0A0C3D7U4</accession>
<dbReference type="EMBL" id="KN822222">
    <property type="protein sequence ID" value="KIM52146.1"/>
    <property type="molecule type" value="Genomic_DNA"/>
</dbReference>
<dbReference type="Proteomes" id="UP000053989">
    <property type="component" value="Unassembled WGS sequence"/>
</dbReference>
<name>A0A0C3D7U4_9AGAM</name>
<reference evidence="1 2" key="1">
    <citation type="submission" date="2014-04" db="EMBL/GenBank/DDBJ databases">
        <authorList>
            <consortium name="DOE Joint Genome Institute"/>
            <person name="Kuo A."/>
            <person name="Kohler A."/>
            <person name="Nagy L.G."/>
            <person name="Floudas D."/>
            <person name="Copeland A."/>
            <person name="Barry K.W."/>
            <person name="Cichocki N."/>
            <person name="Veneault-Fourrey C."/>
            <person name="LaButti K."/>
            <person name="Lindquist E.A."/>
            <person name="Lipzen A."/>
            <person name="Lundell T."/>
            <person name="Morin E."/>
            <person name="Murat C."/>
            <person name="Sun H."/>
            <person name="Tunlid A."/>
            <person name="Henrissat B."/>
            <person name="Grigoriev I.V."/>
            <person name="Hibbett D.S."/>
            <person name="Martin F."/>
            <person name="Nordberg H.P."/>
            <person name="Cantor M.N."/>
            <person name="Hua S.X."/>
        </authorList>
    </citation>
    <scope>NUCLEOTIDE SEQUENCE [LARGE SCALE GENOMIC DNA]</scope>
    <source>
        <strain evidence="1 2">Foug A</strain>
    </source>
</reference>
<organism evidence="1 2">
    <name type="scientific">Scleroderma citrinum Foug A</name>
    <dbReference type="NCBI Taxonomy" id="1036808"/>
    <lineage>
        <taxon>Eukaryota</taxon>
        <taxon>Fungi</taxon>
        <taxon>Dikarya</taxon>
        <taxon>Basidiomycota</taxon>
        <taxon>Agaricomycotina</taxon>
        <taxon>Agaricomycetes</taxon>
        <taxon>Agaricomycetidae</taxon>
        <taxon>Boletales</taxon>
        <taxon>Sclerodermatineae</taxon>
        <taxon>Sclerodermataceae</taxon>
        <taxon>Scleroderma</taxon>
    </lineage>
</organism>
<sequence length="61" mass="7021">MDSTRRWGVVVCWSEPRGTVQTRVETNVEGALVSREACTIRLRTVTSRIDLSEDTHRMKML</sequence>
<protein>
    <submittedName>
        <fullName evidence="1">Uncharacterized protein</fullName>
    </submittedName>
</protein>
<evidence type="ECO:0000313" key="1">
    <source>
        <dbReference type="EMBL" id="KIM52146.1"/>
    </source>
</evidence>
<dbReference type="InParanoid" id="A0A0C3D7U4"/>
<gene>
    <name evidence="1" type="ORF">SCLCIDRAFT_1224043</name>
</gene>
<keyword evidence="2" id="KW-1185">Reference proteome</keyword>
<proteinExistence type="predicted"/>
<dbReference type="HOGENOM" id="CLU_2924019_0_0_1"/>
<reference evidence="2" key="2">
    <citation type="submission" date="2015-01" db="EMBL/GenBank/DDBJ databases">
        <title>Evolutionary Origins and Diversification of the Mycorrhizal Mutualists.</title>
        <authorList>
            <consortium name="DOE Joint Genome Institute"/>
            <consortium name="Mycorrhizal Genomics Consortium"/>
            <person name="Kohler A."/>
            <person name="Kuo A."/>
            <person name="Nagy L.G."/>
            <person name="Floudas D."/>
            <person name="Copeland A."/>
            <person name="Barry K.W."/>
            <person name="Cichocki N."/>
            <person name="Veneault-Fourrey C."/>
            <person name="LaButti K."/>
            <person name="Lindquist E.A."/>
            <person name="Lipzen A."/>
            <person name="Lundell T."/>
            <person name="Morin E."/>
            <person name="Murat C."/>
            <person name="Riley R."/>
            <person name="Ohm R."/>
            <person name="Sun H."/>
            <person name="Tunlid A."/>
            <person name="Henrissat B."/>
            <person name="Grigoriev I.V."/>
            <person name="Hibbett D.S."/>
            <person name="Martin F."/>
        </authorList>
    </citation>
    <scope>NUCLEOTIDE SEQUENCE [LARGE SCALE GENOMIC DNA]</scope>
    <source>
        <strain evidence="2">Foug A</strain>
    </source>
</reference>